<feature type="transmembrane region" description="Helical" evidence="8">
    <location>
        <begin position="440"/>
        <end position="463"/>
    </location>
</feature>
<dbReference type="Proteomes" id="UP000076023">
    <property type="component" value="Unassembled WGS sequence"/>
</dbReference>
<evidence type="ECO:0000256" key="5">
    <source>
        <dbReference type="ARBA" id="ARBA00022692"/>
    </source>
</evidence>
<dbReference type="PANTHER" id="PTHR11328:SF24">
    <property type="entry name" value="MAJOR FACILITATOR SUPERFAMILY (MFS) PROFILE DOMAIN-CONTAINING PROTEIN"/>
    <property type="match status" value="1"/>
</dbReference>
<evidence type="ECO:0000256" key="6">
    <source>
        <dbReference type="ARBA" id="ARBA00022989"/>
    </source>
</evidence>
<dbReference type="GO" id="GO:0015293">
    <property type="term" value="F:symporter activity"/>
    <property type="evidence" value="ECO:0007669"/>
    <property type="project" value="InterPro"/>
</dbReference>
<feature type="transmembrane region" description="Helical" evidence="8">
    <location>
        <begin position="127"/>
        <end position="151"/>
    </location>
</feature>
<proteinExistence type="inferred from homology"/>
<dbReference type="AlphaFoldDB" id="A0A146G4B9"/>
<sequence length="483" mass="53434">MSQVIAPDPQVTCPQTAVLERIPLLQKVTFSVGVSTENVAVGFLTGALWMPYFNIGLGISPTLLGIVLMILLIWNAFIDPFVGNISDNARTRWGRRKPFLIAGAILTACVYPLFWNMPATLGEFPRILYLIGVGIVFFTCFSLWAMPYYALQLELTPNYDERTRLASWMTFFGKVSALLGSWLLAFLTGSWFINPATGKGDIVIGMKTACWIIAGLILVCGLLPAFFVKERHFESENSLKPREPLWQSIRESASCKPLWSLIGITFLMVFGSVAVTGLGQYVGIYYLFHGDLAAAAVVSGWKGSVIVVTGILLIPAWSWLAVRFDKRNVLFCMIGFTLVGHVMGYFFLDPANPYLTLIPGVFESSAISAVWLLIPSMKADTADYDELQTGRRREGSLNAFFSWFFKASLSCATGASGLLLELSGFSVKHAEQVDGVISRMIGIYILFPAVLWALALLLTYWYPLDRAGMAEIRSRLEARRGVV</sequence>
<dbReference type="InParanoid" id="A0A146G4B9"/>
<feature type="transmembrane region" description="Helical" evidence="8">
    <location>
        <begin position="204"/>
        <end position="228"/>
    </location>
</feature>
<evidence type="ECO:0000256" key="7">
    <source>
        <dbReference type="ARBA" id="ARBA00023136"/>
    </source>
</evidence>
<dbReference type="OrthoDB" id="181905at2"/>
<feature type="transmembrane region" description="Helical" evidence="8">
    <location>
        <begin position="329"/>
        <end position="348"/>
    </location>
</feature>
<dbReference type="GO" id="GO:0006814">
    <property type="term" value="P:sodium ion transport"/>
    <property type="evidence" value="ECO:0007669"/>
    <property type="project" value="InterPro"/>
</dbReference>
<evidence type="ECO:0000256" key="1">
    <source>
        <dbReference type="ARBA" id="ARBA00004651"/>
    </source>
</evidence>
<feature type="transmembrane region" description="Helical" evidence="8">
    <location>
        <begin position="98"/>
        <end position="115"/>
    </location>
</feature>
<dbReference type="InterPro" id="IPR036259">
    <property type="entry name" value="MFS_trans_sf"/>
</dbReference>
<feature type="transmembrane region" description="Helical" evidence="8">
    <location>
        <begin position="52"/>
        <end position="77"/>
    </location>
</feature>
<accession>A0A146G4B9</accession>
<comment type="similarity">
    <text evidence="2">Belongs to the sodium:galactoside symporter (TC 2.A.2) family.</text>
</comment>
<dbReference type="RefSeq" id="WP_075078123.1">
    <property type="nucleotide sequence ID" value="NZ_BDCO01000002.1"/>
</dbReference>
<dbReference type="EMBL" id="BDCO01000002">
    <property type="protein sequence ID" value="GAT32282.1"/>
    <property type="molecule type" value="Genomic_DNA"/>
</dbReference>
<evidence type="ECO:0000313" key="9">
    <source>
        <dbReference type="EMBL" id="GAT32282.1"/>
    </source>
</evidence>
<organism evidence="9 10">
    <name type="scientific">Terrimicrobium sacchariphilum</name>
    <dbReference type="NCBI Taxonomy" id="690879"/>
    <lineage>
        <taxon>Bacteria</taxon>
        <taxon>Pseudomonadati</taxon>
        <taxon>Verrucomicrobiota</taxon>
        <taxon>Terrimicrobiia</taxon>
        <taxon>Terrimicrobiales</taxon>
        <taxon>Terrimicrobiaceae</taxon>
        <taxon>Terrimicrobium</taxon>
    </lineage>
</organism>
<reference evidence="10" key="1">
    <citation type="journal article" date="2017" name="Genome Announc.">
        <title>Draft Genome Sequence of Terrimicrobium sacchariphilum NM-5T, a Facultative Anaerobic Soil Bacterium of the Class Spartobacteria.</title>
        <authorList>
            <person name="Qiu Y.L."/>
            <person name="Tourlousse D.M."/>
            <person name="Matsuura N."/>
            <person name="Ohashi A."/>
            <person name="Sekiguchi Y."/>
        </authorList>
    </citation>
    <scope>NUCLEOTIDE SEQUENCE [LARGE SCALE GENOMIC DNA]</scope>
    <source>
        <strain evidence="10">NM-5</strain>
    </source>
</reference>
<dbReference type="PANTHER" id="PTHR11328">
    <property type="entry name" value="MAJOR FACILITATOR SUPERFAMILY DOMAIN-CONTAINING PROTEIN"/>
    <property type="match status" value="1"/>
</dbReference>
<comment type="caution">
    <text evidence="9">The sequence shown here is derived from an EMBL/GenBank/DDBJ whole genome shotgun (WGS) entry which is preliminary data.</text>
</comment>
<dbReference type="InterPro" id="IPR039672">
    <property type="entry name" value="MFS_2"/>
</dbReference>
<keyword evidence="6 8" id="KW-1133">Transmembrane helix</keyword>
<keyword evidence="3" id="KW-0813">Transport</keyword>
<keyword evidence="7 8" id="KW-0472">Membrane</keyword>
<evidence type="ECO:0000256" key="3">
    <source>
        <dbReference type="ARBA" id="ARBA00022448"/>
    </source>
</evidence>
<evidence type="ECO:0000256" key="2">
    <source>
        <dbReference type="ARBA" id="ARBA00009617"/>
    </source>
</evidence>
<feature type="transmembrane region" description="Helical" evidence="8">
    <location>
        <begin position="300"/>
        <end position="322"/>
    </location>
</feature>
<keyword evidence="10" id="KW-1185">Reference proteome</keyword>
<gene>
    <name evidence="9" type="ORF">TSACC_2680</name>
</gene>
<dbReference type="InterPro" id="IPR018043">
    <property type="entry name" value="Na/Gal_symport_CS"/>
</dbReference>
<feature type="transmembrane region" description="Helical" evidence="8">
    <location>
        <begin position="171"/>
        <end position="192"/>
    </location>
</feature>
<dbReference type="FunCoup" id="A0A146G4B9">
    <property type="interactions" value="281"/>
</dbReference>
<feature type="transmembrane region" description="Helical" evidence="8">
    <location>
        <begin position="395"/>
        <end position="420"/>
    </location>
</feature>
<feature type="transmembrane region" description="Helical" evidence="8">
    <location>
        <begin position="354"/>
        <end position="374"/>
    </location>
</feature>
<dbReference type="STRING" id="690879.TSACC_2680"/>
<keyword evidence="5 8" id="KW-0812">Transmembrane</keyword>
<keyword evidence="4" id="KW-1003">Cell membrane</keyword>
<evidence type="ECO:0000256" key="4">
    <source>
        <dbReference type="ARBA" id="ARBA00022475"/>
    </source>
</evidence>
<dbReference type="Gene3D" id="1.20.1250.20">
    <property type="entry name" value="MFS general substrate transporter like domains"/>
    <property type="match status" value="2"/>
</dbReference>
<protein>
    <submittedName>
        <fullName evidence="9">Glycoside/pentoside/hexuronide:cation symporter, GPH family</fullName>
    </submittedName>
</protein>
<evidence type="ECO:0000256" key="8">
    <source>
        <dbReference type="SAM" id="Phobius"/>
    </source>
</evidence>
<dbReference type="Pfam" id="PF13347">
    <property type="entry name" value="MFS_2"/>
    <property type="match status" value="1"/>
</dbReference>
<name>A0A146G4B9_TERSA</name>
<evidence type="ECO:0000313" key="10">
    <source>
        <dbReference type="Proteomes" id="UP000076023"/>
    </source>
</evidence>
<comment type="subcellular location">
    <subcellularLocation>
        <location evidence="1">Cell membrane</location>
        <topology evidence="1">Multi-pass membrane protein</topology>
    </subcellularLocation>
</comment>
<dbReference type="PROSITE" id="PS00872">
    <property type="entry name" value="NA_GALACTOSIDE_SYMP"/>
    <property type="match status" value="1"/>
</dbReference>
<dbReference type="GO" id="GO:0005886">
    <property type="term" value="C:plasma membrane"/>
    <property type="evidence" value="ECO:0007669"/>
    <property type="project" value="UniProtKB-SubCell"/>
</dbReference>
<dbReference type="SUPFAM" id="SSF103473">
    <property type="entry name" value="MFS general substrate transporter"/>
    <property type="match status" value="1"/>
</dbReference>
<feature type="transmembrane region" description="Helical" evidence="8">
    <location>
        <begin position="258"/>
        <end position="288"/>
    </location>
</feature>
<dbReference type="GO" id="GO:0008643">
    <property type="term" value="P:carbohydrate transport"/>
    <property type="evidence" value="ECO:0007669"/>
    <property type="project" value="InterPro"/>
</dbReference>